<dbReference type="EMBL" id="KU159666">
    <property type="protein sequence ID" value="AMF83627.1"/>
    <property type="molecule type" value="Genomic_DNA"/>
</dbReference>
<evidence type="ECO:0000256" key="7">
    <source>
        <dbReference type="ARBA" id="ARBA00022692"/>
    </source>
</evidence>
<geneLocation type="mitochondrion" evidence="17"/>
<feature type="chain" id="PRO_5007167381" description="NADH-ubiquinone oxidoreductase chain 6" evidence="16">
    <location>
        <begin position="19"/>
        <end position="173"/>
    </location>
</feature>
<evidence type="ECO:0000256" key="16">
    <source>
        <dbReference type="SAM" id="SignalP"/>
    </source>
</evidence>
<dbReference type="GO" id="GO:0031966">
    <property type="term" value="C:mitochondrial membrane"/>
    <property type="evidence" value="ECO:0007669"/>
    <property type="project" value="UniProtKB-SubCell"/>
</dbReference>
<feature type="transmembrane region" description="Helical" evidence="15">
    <location>
        <begin position="89"/>
        <end position="110"/>
    </location>
</feature>
<protein>
    <recommendedName>
        <fullName evidence="4 15">NADH-ubiquinone oxidoreductase chain 6</fullName>
        <ecNumber evidence="3 15">7.1.1.2</ecNumber>
    </recommendedName>
</protein>
<evidence type="ECO:0000256" key="3">
    <source>
        <dbReference type="ARBA" id="ARBA00012944"/>
    </source>
</evidence>
<feature type="signal peptide" evidence="16">
    <location>
        <begin position="1"/>
        <end position="18"/>
    </location>
</feature>
<feature type="transmembrane region" description="Helical" evidence="15">
    <location>
        <begin position="130"/>
        <end position="158"/>
    </location>
</feature>
<evidence type="ECO:0000256" key="10">
    <source>
        <dbReference type="ARBA" id="ARBA00022989"/>
    </source>
</evidence>
<accession>A0A120L1C1</accession>
<evidence type="ECO:0000256" key="15">
    <source>
        <dbReference type="RuleBase" id="RU004430"/>
    </source>
</evidence>
<reference evidence="17" key="1">
    <citation type="submission" date="2015-11" db="EMBL/GenBank/DDBJ databases">
        <title>Selaroides leptolepis complete mitochondria sequence.</title>
        <authorList>
            <person name="Zhang H."/>
            <person name="Zeng D."/>
            <person name="Xu Y."/>
            <person name="Hang Y."/>
            <person name="Fang H."/>
            <person name="Xu L."/>
            <person name="Gong B."/>
        </authorList>
    </citation>
    <scope>NUCLEOTIDE SEQUENCE</scope>
    <source>
        <tissue evidence="17">Skeletal muscle</tissue>
    </source>
</reference>
<evidence type="ECO:0000256" key="9">
    <source>
        <dbReference type="ARBA" id="ARBA00022982"/>
    </source>
</evidence>
<evidence type="ECO:0000256" key="14">
    <source>
        <dbReference type="ARBA" id="ARBA00049551"/>
    </source>
</evidence>
<evidence type="ECO:0000256" key="12">
    <source>
        <dbReference type="ARBA" id="ARBA00023128"/>
    </source>
</evidence>
<evidence type="ECO:0000313" key="17">
    <source>
        <dbReference type="EMBL" id="AMF83627.1"/>
    </source>
</evidence>
<dbReference type="PANTHER" id="PTHR11435:SF1">
    <property type="entry name" value="NADH-UBIQUINONE OXIDOREDUCTASE CHAIN 6"/>
    <property type="match status" value="1"/>
</dbReference>
<evidence type="ECO:0000256" key="6">
    <source>
        <dbReference type="ARBA" id="ARBA00022660"/>
    </source>
</evidence>
<dbReference type="AlphaFoldDB" id="A0A120L1C1"/>
<evidence type="ECO:0000256" key="11">
    <source>
        <dbReference type="ARBA" id="ARBA00023027"/>
    </source>
</evidence>
<keyword evidence="5 15" id="KW-0813">Transport</keyword>
<comment type="function">
    <text evidence="15">Core subunit of the mitochondrial membrane respiratory chain NADH dehydrogenase (Complex I) which catalyzes electron transfer from NADH through the respiratory chain, using ubiquinone as an electron acceptor. Essential for the catalytic activity and assembly of complex I.</text>
</comment>
<comment type="similarity">
    <text evidence="2 15">Belongs to the complex I subunit 6 family.</text>
</comment>
<evidence type="ECO:0000256" key="13">
    <source>
        <dbReference type="ARBA" id="ARBA00023136"/>
    </source>
</evidence>
<keyword evidence="16" id="KW-0732">Signal</keyword>
<keyword evidence="7 15" id="KW-0812">Transmembrane</keyword>
<comment type="catalytic activity">
    <reaction evidence="14 15">
        <text>a ubiquinone + NADH + 5 H(+)(in) = a ubiquinol + NAD(+) + 4 H(+)(out)</text>
        <dbReference type="Rhea" id="RHEA:29091"/>
        <dbReference type="Rhea" id="RHEA-COMP:9565"/>
        <dbReference type="Rhea" id="RHEA-COMP:9566"/>
        <dbReference type="ChEBI" id="CHEBI:15378"/>
        <dbReference type="ChEBI" id="CHEBI:16389"/>
        <dbReference type="ChEBI" id="CHEBI:17976"/>
        <dbReference type="ChEBI" id="CHEBI:57540"/>
        <dbReference type="ChEBI" id="CHEBI:57945"/>
        <dbReference type="EC" id="7.1.1.2"/>
    </reaction>
</comment>
<evidence type="ECO:0000256" key="2">
    <source>
        <dbReference type="ARBA" id="ARBA00005698"/>
    </source>
</evidence>
<keyword evidence="13 15" id="KW-0472">Membrane</keyword>
<feature type="transmembrane region" description="Helical" evidence="15">
    <location>
        <begin position="47"/>
        <end position="68"/>
    </location>
</feature>
<name>A0A120L1C1_SELLE</name>
<evidence type="ECO:0000256" key="1">
    <source>
        <dbReference type="ARBA" id="ARBA00004225"/>
    </source>
</evidence>
<evidence type="ECO:0000256" key="8">
    <source>
        <dbReference type="ARBA" id="ARBA00022967"/>
    </source>
</evidence>
<keyword evidence="6 15" id="KW-0679">Respiratory chain</keyword>
<keyword evidence="9 15" id="KW-0249">Electron transport</keyword>
<evidence type="ECO:0000256" key="4">
    <source>
        <dbReference type="ARBA" id="ARBA00021095"/>
    </source>
</evidence>
<dbReference type="Pfam" id="PF00499">
    <property type="entry name" value="Oxidored_q3"/>
    <property type="match status" value="1"/>
</dbReference>
<dbReference type="InterPro" id="IPR050269">
    <property type="entry name" value="ComplexI_Subunit6"/>
</dbReference>
<comment type="subcellular location">
    <subcellularLocation>
        <location evidence="1 15">Mitochondrion membrane</location>
        <topology evidence="1 15">Multi-pass membrane protein</topology>
    </subcellularLocation>
</comment>
<sequence>MTIMMYLVLLCFVFGLFADASNPSPYFAALGLVVVAGMGWGLLMGRGGPFWSLVLLLIYVGGMLVVFANSAARAAVPYAETSGSRPVSIYMVAYVLNVVAVTGMFCGGGYESTCGSAEELPDLSVSRGEMAGVAFMYSFGRCISIMSAWDLVFTWFVVLELSRGLWRGALRAV</sequence>
<dbReference type="EC" id="7.1.1.2" evidence="3 15"/>
<keyword evidence="12 15" id="KW-0496">Mitochondrion</keyword>
<gene>
    <name evidence="17" type="primary">ND6</name>
</gene>
<proteinExistence type="inferred from homology"/>
<keyword evidence="10 15" id="KW-1133">Transmembrane helix</keyword>
<dbReference type="GO" id="GO:0008137">
    <property type="term" value="F:NADH dehydrogenase (ubiquinone) activity"/>
    <property type="evidence" value="ECO:0007669"/>
    <property type="project" value="UniProtKB-UniRule"/>
</dbReference>
<organism evidence="17">
    <name type="scientific">Selaroides leptolepis</name>
    <name type="common">Yellowstripe scad</name>
    <name type="synonym">Caranx leptolepis</name>
    <dbReference type="NCBI Taxonomy" id="173311"/>
    <lineage>
        <taxon>Eukaryota</taxon>
        <taxon>Metazoa</taxon>
        <taxon>Chordata</taxon>
        <taxon>Craniata</taxon>
        <taxon>Vertebrata</taxon>
        <taxon>Euteleostomi</taxon>
        <taxon>Actinopterygii</taxon>
        <taxon>Neopterygii</taxon>
        <taxon>Teleostei</taxon>
        <taxon>Neoteleostei</taxon>
        <taxon>Acanthomorphata</taxon>
        <taxon>Carangaria</taxon>
        <taxon>Carangiformes</taxon>
        <taxon>Carangidae</taxon>
        <taxon>Selaroides</taxon>
    </lineage>
</organism>
<dbReference type="InterPro" id="IPR001457">
    <property type="entry name" value="NADH_UbQ/plastoQ_OxRdtase_su6"/>
</dbReference>
<dbReference type="PANTHER" id="PTHR11435">
    <property type="entry name" value="NADH UBIQUINONE OXIDOREDUCTASE SUBUNIT ND6"/>
    <property type="match status" value="1"/>
</dbReference>
<keyword evidence="8 15" id="KW-1278">Translocase</keyword>
<evidence type="ECO:0000256" key="5">
    <source>
        <dbReference type="ARBA" id="ARBA00022448"/>
    </source>
</evidence>
<keyword evidence="15" id="KW-0830">Ubiquinone</keyword>
<keyword evidence="11 15" id="KW-0520">NAD</keyword>